<gene>
    <name evidence="10" type="ORF">SAMN05421847_1558</name>
</gene>
<dbReference type="PANTHER" id="PTHR43586">
    <property type="entry name" value="CYSTEINE DESULFURASE"/>
    <property type="match status" value="1"/>
</dbReference>
<evidence type="ECO:0000256" key="3">
    <source>
        <dbReference type="ARBA" id="ARBA00010447"/>
    </source>
</evidence>
<reference evidence="11" key="1">
    <citation type="submission" date="2016-10" db="EMBL/GenBank/DDBJ databases">
        <authorList>
            <person name="Varghese N."/>
            <person name="Submissions S."/>
        </authorList>
    </citation>
    <scope>NUCLEOTIDE SEQUENCE [LARGE SCALE GENOMIC DNA]</scope>
    <source>
        <strain evidence="11">DSM 21580</strain>
    </source>
</reference>
<dbReference type="InterPro" id="IPR000192">
    <property type="entry name" value="Aminotrans_V_dom"/>
</dbReference>
<comment type="function">
    <text evidence="2 8">Catalyzes the removal of elemental sulfur and selenium atoms from L-cysteine, L-cystine, L-selenocysteine, and L-selenocystine to produce L-alanine.</text>
</comment>
<dbReference type="EMBL" id="FNUS01000003">
    <property type="protein sequence ID" value="SEG15340.1"/>
    <property type="molecule type" value="Genomic_DNA"/>
</dbReference>
<dbReference type="SUPFAM" id="SSF53383">
    <property type="entry name" value="PLP-dependent transferases"/>
    <property type="match status" value="1"/>
</dbReference>
<evidence type="ECO:0000256" key="8">
    <source>
        <dbReference type="RuleBase" id="RU004506"/>
    </source>
</evidence>
<dbReference type="GO" id="GO:0031071">
    <property type="term" value="F:cysteine desulfurase activity"/>
    <property type="evidence" value="ECO:0007669"/>
    <property type="project" value="UniProtKB-UniRule"/>
</dbReference>
<dbReference type="InterPro" id="IPR015424">
    <property type="entry name" value="PyrdxlP-dep_Trfase"/>
</dbReference>
<dbReference type="Proteomes" id="UP000236738">
    <property type="component" value="Unassembled WGS sequence"/>
</dbReference>
<dbReference type="PANTHER" id="PTHR43586:SF8">
    <property type="entry name" value="CYSTEINE DESULFURASE 1, CHLOROPLASTIC"/>
    <property type="match status" value="1"/>
</dbReference>
<dbReference type="GO" id="GO:0016829">
    <property type="term" value="F:lyase activity"/>
    <property type="evidence" value="ECO:0007669"/>
    <property type="project" value="UniProtKB-KW"/>
</dbReference>
<dbReference type="InterPro" id="IPR016454">
    <property type="entry name" value="Cysteine_dSase"/>
</dbReference>
<dbReference type="GO" id="GO:0030170">
    <property type="term" value="F:pyridoxal phosphate binding"/>
    <property type="evidence" value="ECO:0007669"/>
    <property type="project" value="UniProtKB-UniRule"/>
</dbReference>
<protein>
    <recommendedName>
        <fullName evidence="8">Cysteine desulfurase</fullName>
        <ecNumber evidence="8">2.8.1.7</ecNumber>
    </recommendedName>
</protein>
<organism evidence="10 11">
    <name type="scientific">Halpernia humi</name>
    <dbReference type="NCBI Taxonomy" id="493375"/>
    <lineage>
        <taxon>Bacteria</taxon>
        <taxon>Pseudomonadati</taxon>
        <taxon>Bacteroidota</taxon>
        <taxon>Flavobacteriia</taxon>
        <taxon>Flavobacteriales</taxon>
        <taxon>Weeksellaceae</taxon>
        <taxon>Chryseobacterium group</taxon>
        <taxon>Halpernia</taxon>
    </lineage>
</organism>
<evidence type="ECO:0000256" key="7">
    <source>
        <dbReference type="RuleBase" id="RU004504"/>
    </source>
</evidence>
<dbReference type="InterPro" id="IPR020578">
    <property type="entry name" value="Aminotrans_V_PyrdxlP_BS"/>
</dbReference>
<dbReference type="PROSITE" id="PS00595">
    <property type="entry name" value="AA_TRANSFER_CLASS_5"/>
    <property type="match status" value="1"/>
</dbReference>
<dbReference type="NCBIfam" id="TIGR01979">
    <property type="entry name" value="sufS"/>
    <property type="match status" value="1"/>
</dbReference>
<evidence type="ECO:0000313" key="11">
    <source>
        <dbReference type="Proteomes" id="UP000236738"/>
    </source>
</evidence>
<evidence type="ECO:0000313" key="10">
    <source>
        <dbReference type="EMBL" id="SEG15340.1"/>
    </source>
</evidence>
<dbReference type="InterPro" id="IPR010970">
    <property type="entry name" value="Cys_dSase_SufS"/>
</dbReference>
<dbReference type="InterPro" id="IPR015421">
    <property type="entry name" value="PyrdxlP-dep_Trfase_major"/>
</dbReference>
<dbReference type="InterPro" id="IPR015422">
    <property type="entry name" value="PyrdxlP-dep_Trfase_small"/>
</dbReference>
<dbReference type="GO" id="GO:0006534">
    <property type="term" value="P:cysteine metabolic process"/>
    <property type="evidence" value="ECO:0007669"/>
    <property type="project" value="UniProtKB-UniRule"/>
</dbReference>
<proteinExistence type="inferred from homology"/>
<evidence type="ECO:0000256" key="6">
    <source>
        <dbReference type="ARBA" id="ARBA00050776"/>
    </source>
</evidence>
<comment type="cofactor">
    <cofactor evidence="1 7">
        <name>pyridoxal 5'-phosphate</name>
        <dbReference type="ChEBI" id="CHEBI:597326"/>
    </cofactor>
</comment>
<dbReference type="OrthoDB" id="9804366at2"/>
<evidence type="ECO:0000256" key="1">
    <source>
        <dbReference type="ARBA" id="ARBA00001933"/>
    </source>
</evidence>
<evidence type="ECO:0000256" key="4">
    <source>
        <dbReference type="ARBA" id="ARBA00022679"/>
    </source>
</evidence>
<comment type="similarity">
    <text evidence="3 8">Belongs to the class-V pyridoxal-phosphate-dependent aminotransferase family. Csd subfamily.</text>
</comment>
<keyword evidence="4 8" id="KW-0808">Transferase</keyword>
<dbReference type="Pfam" id="PF00266">
    <property type="entry name" value="Aminotran_5"/>
    <property type="match status" value="1"/>
</dbReference>
<dbReference type="Gene3D" id="3.40.640.10">
    <property type="entry name" value="Type I PLP-dependent aspartate aminotransferase-like (Major domain)"/>
    <property type="match status" value="1"/>
</dbReference>
<keyword evidence="11" id="KW-1185">Reference proteome</keyword>
<name>A0A1H5XVC7_9FLAO</name>
<comment type="catalytic activity">
    <reaction evidence="6 8">
        <text>(sulfur carrier)-H + L-cysteine = (sulfur carrier)-SH + L-alanine</text>
        <dbReference type="Rhea" id="RHEA:43892"/>
        <dbReference type="Rhea" id="RHEA-COMP:14737"/>
        <dbReference type="Rhea" id="RHEA-COMP:14739"/>
        <dbReference type="ChEBI" id="CHEBI:29917"/>
        <dbReference type="ChEBI" id="CHEBI:35235"/>
        <dbReference type="ChEBI" id="CHEBI:57972"/>
        <dbReference type="ChEBI" id="CHEBI:64428"/>
        <dbReference type="EC" id="2.8.1.7"/>
    </reaction>
</comment>
<dbReference type="EC" id="2.8.1.7" evidence="8"/>
<keyword evidence="10" id="KW-0456">Lyase</keyword>
<dbReference type="PIRSF" id="PIRSF005572">
    <property type="entry name" value="NifS"/>
    <property type="match status" value="1"/>
</dbReference>
<evidence type="ECO:0000256" key="2">
    <source>
        <dbReference type="ARBA" id="ARBA00002824"/>
    </source>
</evidence>
<dbReference type="CDD" id="cd06453">
    <property type="entry name" value="SufS_like"/>
    <property type="match status" value="1"/>
</dbReference>
<evidence type="ECO:0000256" key="5">
    <source>
        <dbReference type="ARBA" id="ARBA00022898"/>
    </source>
</evidence>
<accession>A0A1H5XVC7</accession>
<dbReference type="RefSeq" id="WP_103913534.1">
    <property type="nucleotide sequence ID" value="NZ_FNUS01000003.1"/>
</dbReference>
<dbReference type="AlphaFoldDB" id="A0A1H5XVC7"/>
<feature type="domain" description="Aminotransferase class V" evidence="9">
    <location>
        <begin position="24"/>
        <end position="396"/>
    </location>
</feature>
<sequence length="408" mass="45482">MLDLQHIRSQFPILNQQVNGKPLVYLDNAATSQKPLSVLTTLEKYYTEINANVHRGIHTLSQLATTEMELARQKIQKFINAKNDYEVIFTKGTTEGINLVAYALGNSNWVKKDDEIIISYLEHHSNIVPWQMLCERTGAKLRVIPMDENGVLQIDVLDEWLSEKTKIVSVNQVSNALGVINPIEEIIKKVRKNSSAYILIDGAQSVVHFEIDVQKMDCDFFVFSGHKIYAPMGTGILYGKEEVLEKLQPFHGGGEMISICTFEKTTYAGLPFKFEAGTPNVGGNIALGAAIDFMNKIGILNIQKHENELLEYGQKKLLEIDGLKIYGEKAKRTGVISFNLEGIGIASDVGMILDKLGIAVRTGHHCTQPIMNFFNIAGTVRASFAVYNTFEEVDVLVEGVRKAQKMLS</sequence>
<keyword evidence="5 8" id="KW-0663">Pyridoxal phosphate</keyword>
<dbReference type="Gene3D" id="3.90.1150.10">
    <property type="entry name" value="Aspartate Aminotransferase, domain 1"/>
    <property type="match status" value="1"/>
</dbReference>
<evidence type="ECO:0000259" key="9">
    <source>
        <dbReference type="Pfam" id="PF00266"/>
    </source>
</evidence>